<dbReference type="EMBL" id="CM037154">
    <property type="protein sequence ID" value="KAH7861095.1"/>
    <property type="molecule type" value="Genomic_DNA"/>
</dbReference>
<accession>A0ACB7Z5N3</accession>
<organism evidence="1 2">
    <name type="scientific">Vaccinium darrowii</name>
    <dbReference type="NCBI Taxonomy" id="229202"/>
    <lineage>
        <taxon>Eukaryota</taxon>
        <taxon>Viridiplantae</taxon>
        <taxon>Streptophyta</taxon>
        <taxon>Embryophyta</taxon>
        <taxon>Tracheophyta</taxon>
        <taxon>Spermatophyta</taxon>
        <taxon>Magnoliopsida</taxon>
        <taxon>eudicotyledons</taxon>
        <taxon>Gunneridae</taxon>
        <taxon>Pentapetalae</taxon>
        <taxon>asterids</taxon>
        <taxon>Ericales</taxon>
        <taxon>Ericaceae</taxon>
        <taxon>Vaccinioideae</taxon>
        <taxon>Vaccinieae</taxon>
        <taxon>Vaccinium</taxon>
    </lineage>
</organism>
<evidence type="ECO:0000313" key="1">
    <source>
        <dbReference type="EMBL" id="KAH7861095.1"/>
    </source>
</evidence>
<proteinExistence type="predicted"/>
<keyword evidence="2" id="KW-1185">Reference proteome</keyword>
<gene>
    <name evidence="1" type="ORF">Vadar_021629</name>
</gene>
<comment type="caution">
    <text evidence="1">The sequence shown here is derived from an EMBL/GenBank/DDBJ whole genome shotgun (WGS) entry which is preliminary data.</text>
</comment>
<sequence>MGEKEAEKAIPVFTVLKNDAILKNIFLLDTPPPLLQTKPIDPLENGNPPSIQEIEETLLLVGRHPDCNITLEHPSISRFHLRIHSNPSSHRLSLTDLSSVHGTWVSGKKIEAGVRVEMNEGDTMQLGGSSRVYRLHWVPLSRAYDMVSPSVSPLDVSGPVEEGEGEEGTDQNSLFLDNNIIQSIDHDSHGVDLGFSEDYSKPLLNDVMVWSATPLPENINSPSFTDEEIGNNSKSETDHEHKEISSLWSGDNQNPQPSVTTEMVSEVKNSNAACRGLDQNFNLLESTDSSFLHEQSENQSPLREDHPIGEVLQIVENQDPLVKDDEQREILGTVYNLPLSDGNVLSHIEMQQLNKADRSPQTPYSSKGSQKENSESPLANSQQKSNLPSIWSRRGKPCSVLQIQTGRSRKIEGAERNAEVELPHQLYMEDNEISKAFSSSSDGDDEVFTPDKENFTPNTLMLRSMKNMGLIMSNKSSSLKSNVISKGLSSSFDENEEPFTPDKENITPNALLLRSMKKKSKMGEIKQLRPLEEGILAPSVKKNQTPEVLKEKKSLKHSSRNQENLKPEVTQMKGRVLRVPFQPLLDNSCSKSKSEASFLSDRMENGISVNNVQTIEKKRSIAMEKKRWNMVVDTTCFLNKESRKALQLLQGLKGTQLIIPQIVIRELDCLNRRGSLFRRKTEASAALQWIDESMVNTSWWIHVQSSEEEVRPTAPTPTAYPKFPLSEGNFGFPGGAATLSPFSPWGSVIEIVSPTAEDHILEYALLSRRTMSHGQLVLLTSDVTLKIKSMAEGLICETAEEFRGTLVNPFSERFLWTDSSPRGPTWSCEDDVVLREKYCSGSTRNPSNSGDRAKGLKLILLHNSRYAQTLEKLTRFLLALAHLAVQSLLPTICSAIWLHHNSNIFIPLMGSNILLPIGSGKTVSKAVEWEKFCRNLQTSLKERYMSVDLSAMIGDNGLWVSAGTYSSHQLVAQRLNVFFRMDRNLEGILLETDSLNGHSAPIRHKLETHLPLVNIPYLTTSPDSAKSTEEEDHLERSTKKVKSDHIVLLSVEDISMELGSDYGENGIPSVSLVKDQVMENIDGPSNAHHPNQRSFKAMLLENNDGKRDEIDRCFAAFETNDCEEENEGEEIPKTVSRIRVDFTKEELKRVGQQYRSCLIIKLLGRNIGYKTRF</sequence>
<name>A0ACB7Z5N3_9ERIC</name>
<dbReference type="Proteomes" id="UP000828048">
    <property type="component" value="Chromosome 4"/>
</dbReference>
<evidence type="ECO:0000313" key="2">
    <source>
        <dbReference type="Proteomes" id="UP000828048"/>
    </source>
</evidence>
<protein>
    <submittedName>
        <fullName evidence="1">Uncharacterized protein</fullName>
    </submittedName>
</protein>
<reference evidence="1 2" key="1">
    <citation type="journal article" date="2021" name="Hortic Res">
        <title>High-quality reference genome and annotation aids understanding of berry development for evergreen blueberry (Vaccinium darrowii).</title>
        <authorList>
            <person name="Yu J."/>
            <person name="Hulse-Kemp A.M."/>
            <person name="Babiker E."/>
            <person name="Staton M."/>
        </authorList>
    </citation>
    <scope>NUCLEOTIDE SEQUENCE [LARGE SCALE GENOMIC DNA]</scope>
    <source>
        <strain evidence="2">cv. NJ 8807/NJ 8810</strain>
        <tissue evidence="1">Young leaf</tissue>
    </source>
</reference>